<dbReference type="Pfam" id="PF07727">
    <property type="entry name" value="RVT_2"/>
    <property type="match status" value="1"/>
</dbReference>
<evidence type="ECO:0000313" key="4">
    <source>
        <dbReference type="Proteomes" id="UP001289374"/>
    </source>
</evidence>
<dbReference type="Pfam" id="PF25597">
    <property type="entry name" value="SH3_retrovirus"/>
    <property type="match status" value="1"/>
</dbReference>
<organism evidence="3 4">
    <name type="scientific">Sesamum angolense</name>
    <dbReference type="NCBI Taxonomy" id="2727404"/>
    <lineage>
        <taxon>Eukaryota</taxon>
        <taxon>Viridiplantae</taxon>
        <taxon>Streptophyta</taxon>
        <taxon>Embryophyta</taxon>
        <taxon>Tracheophyta</taxon>
        <taxon>Spermatophyta</taxon>
        <taxon>Magnoliopsida</taxon>
        <taxon>eudicotyledons</taxon>
        <taxon>Gunneridae</taxon>
        <taxon>Pentapetalae</taxon>
        <taxon>asterids</taxon>
        <taxon>lamiids</taxon>
        <taxon>Lamiales</taxon>
        <taxon>Pedaliaceae</taxon>
        <taxon>Sesamum</taxon>
    </lineage>
</organism>
<reference evidence="3" key="1">
    <citation type="submission" date="2020-06" db="EMBL/GenBank/DDBJ databases">
        <authorList>
            <person name="Li T."/>
            <person name="Hu X."/>
            <person name="Zhang T."/>
            <person name="Song X."/>
            <person name="Zhang H."/>
            <person name="Dai N."/>
            <person name="Sheng W."/>
            <person name="Hou X."/>
            <person name="Wei L."/>
        </authorList>
    </citation>
    <scope>NUCLEOTIDE SEQUENCE</scope>
    <source>
        <strain evidence="3">K16</strain>
        <tissue evidence="3">Leaf</tissue>
    </source>
</reference>
<dbReference type="Proteomes" id="UP001289374">
    <property type="component" value="Unassembled WGS sequence"/>
</dbReference>
<dbReference type="PANTHER" id="PTHR11439:SF467">
    <property type="entry name" value="INTEGRASE CATALYTIC DOMAIN-CONTAINING PROTEIN"/>
    <property type="match status" value="1"/>
</dbReference>
<accession>A0AAE1VZ09</accession>
<dbReference type="InterPro" id="IPR013103">
    <property type="entry name" value="RVT_2"/>
</dbReference>
<sequence>RMNRSLTERARCLRRNAGLPKSFWAEAVNPKSKQYIFLGYKKGVKGYKFWDPVARKMVISRYAVFDEQSMLQQHQDKMPKVGSSSNTLQIALEPLLVATENRGSTHPTSGDLVAIESAGSSHPTSGGSTTNELQAYNLARYRQRYTNEKNEWMGVMVEEMESCKRTILGELVQLSAGKKVIGCKWVYRKKPAVSEKKRKKFKARLVAKEYSQQKGIDYDEIFSPVVRHISIRVVLALVAIWDMHLEQLNVKTIFLYSNLEEQIYMEQPDRFQMSKAKPVITLLANHFKLSSEQCPKTDREIEDMENVSYASAVGCLMYTTMCTRPDLAHAVSQVSKYMSKPGRHHWEAVKWIFRYLKGTVGDGVVLAVNLVVGCGF</sequence>
<protein>
    <submittedName>
        <fullName evidence="3">Retrovirus-related Pol polyprotein from transposon TNT 1-94</fullName>
    </submittedName>
</protein>
<feature type="domain" description="Reverse transcriptase Ty1/copia-type" evidence="1">
    <location>
        <begin position="170"/>
        <end position="274"/>
    </location>
</feature>
<evidence type="ECO:0000259" key="1">
    <source>
        <dbReference type="Pfam" id="PF07727"/>
    </source>
</evidence>
<feature type="domain" description="Retroviral polymerase SH3-like" evidence="2">
    <location>
        <begin position="29"/>
        <end position="75"/>
    </location>
</feature>
<name>A0AAE1VZ09_9LAMI</name>
<dbReference type="EMBL" id="JACGWL010000133">
    <property type="protein sequence ID" value="KAK4384428.1"/>
    <property type="molecule type" value="Genomic_DNA"/>
</dbReference>
<gene>
    <name evidence="3" type="ORF">Sango_3061500</name>
</gene>
<feature type="non-terminal residue" evidence="3">
    <location>
        <position position="1"/>
    </location>
</feature>
<evidence type="ECO:0000313" key="3">
    <source>
        <dbReference type="EMBL" id="KAK4384428.1"/>
    </source>
</evidence>
<comment type="caution">
    <text evidence="3">The sequence shown here is derived from an EMBL/GenBank/DDBJ whole genome shotgun (WGS) entry which is preliminary data.</text>
</comment>
<dbReference type="PANTHER" id="PTHR11439">
    <property type="entry name" value="GAG-POL-RELATED RETROTRANSPOSON"/>
    <property type="match status" value="1"/>
</dbReference>
<evidence type="ECO:0000259" key="2">
    <source>
        <dbReference type="Pfam" id="PF25597"/>
    </source>
</evidence>
<proteinExistence type="predicted"/>
<dbReference type="AlphaFoldDB" id="A0AAE1VZ09"/>
<dbReference type="InterPro" id="IPR057670">
    <property type="entry name" value="SH3_retrovirus"/>
</dbReference>
<reference evidence="3" key="2">
    <citation type="journal article" date="2024" name="Plant">
        <title>Genomic evolution and insights into agronomic trait innovations of Sesamum species.</title>
        <authorList>
            <person name="Miao H."/>
            <person name="Wang L."/>
            <person name="Qu L."/>
            <person name="Liu H."/>
            <person name="Sun Y."/>
            <person name="Le M."/>
            <person name="Wang Q."/>
            <person name="Wei S."/>
            <person name="Zheng Y."/>
            <person name="Lin W."/>
            <person name="Duan Y."/>
            <person name="Cao H."/>
            <person name="Xiong S."/>
            <person name="Wang X."/>
            <person name="Wei L."/>
            <person name="Li C."/>
            <person name="Ma Q."/>
            <person name="Ju M."/>
            <person name="Zhao R."/>
            <person name="Li G."/>
            <person name="Mu C."/>
            <person name="Tian Q."/>
            <person name="Mei H."/>
            <person name="Zhang T."/>
            <person name="Gao T."/>
            <person name="Zhang H."/>
        </authorList>
    </citation>
    <scope>NUCLEOTIDE SEQUENCE</scope>
    <source>
        <strain evidence="3">K16</strain>
    </source>
</reference>
<keyword evidence="4" id="KW-1185">Reference proteome</keyword>